<evidence type="ECO:0000313" key="5">
    <source>
        <dbReference type="EMBL" id="KJE93894.1"/>
    </source>
</evidence>
<feature type="compositionally biased region" description="Low complexity" evidence="3">
    <location>
        <begin position="241"/>
        <end position="261"/>
    </location>
</feature>
<evidence type="ECO:0000256" key="2">
    <source>
        <dbReference type="ARBA" id="ARBA00022490"/>
    </source>
</evidence>
<feature type="compositionally biased region" description="Basic and acidic residues" evidence="3">
    <location>
        <begin position="471"/>
        <end position="485"/>
    </location>
</feature>
<feature type="region of interest" description="Disordered" evidence="3">
    <location>
        <begin position="399"/>
        <end position="448"/>
    </location>
</feature>
<dbReference type="OrthoDB" id="76516at2759"/>
<dbReference type="InterPro" id="IPR051837">
    <property type="entry name" value="SortingNexin/PXDomain-PKLike"/>
</dbReference>
<dbReference type="CDD" id="cd06093">
    <property type="entry name" value="PX_domain"/>
    <property type="match status" value="1"/>
</dbReference>
<dbReference type="PANTHER" id="PTHR22999">
    <property type="entry name" value="PX SERINE/THREONINE KINASE PXK"/>
    <property type="match status" value="1"/>
</dbReference>
<evidence type="ECO:0000256" key="1">
    <source>
        <dbReference type="ARBA" id="ARBA00004496"/>
    </source>
</evidence>
<keyword evidence="2" id="KW-0963">Cytoplasm</keyword>
<feature type="compositionally biased region" description="Polar residues" evidence="3">
    <location>
        <begin position="505"/>
        <end position="517"/>
    </location>
</feature>
<dbReference type="GO" id="GO:0005769">
    <property type="term" value="C:early endosome"/>
    <property type="evidence" value="ECO:0007669"/>
    <property type="project" value="TreeGrafter"/>
</dbReference>
<dbReference type="InterPro" id="IPR036871">
    <property type="entry name" value="PX_dom_sf"/>
</dbReference>
<dbReference type="PANTHER" id="PTHR22999:SF23">
    <property type="entry name" value="SORTING NEXIN-16"/>
    <property type="match status" value="1"/>
</dbReference>
<dbReference type="InParanoid" id="A0A0D2X390"/>
<protein>
    <recommendedName>
        <fullName evidence="4">PX domain-containing protein</fullName>
    </recommendedName>
</protein>
<dbReference type="STRING" id="595528.A0A0D2X390"/>
<feature type="region of interest" description="Disordered" evidence="3">
    <location>
        <begin position="143"/>
        <end position="167"/>
    </location>
</feature>
<dbReference type="GO" id="GO:0035091">
    <property type="term" value="F:phosphatidylinositol binding"/>
    <property type="evidence" value="ECO:0007669"/>
    <property type="project" value="InterPro"/>
</dbReference>
<reference evidence="6" key="1">
    <citation type="submission" date="2011-02" db="EMBL/GenBank/DDBJ databases">
        <title>The Genome Sequence of Capsaspora owczarzaki ATCC 30864.</title>
        <authorList>
            <person name="Russ C."/>
            <person name="Cuomo C."/>
            <person name="Burger G."/>
            <person name="Gray M.W."/>
            <person name="Holland P.W.H."/>
            <person name="King N."/>
            <person name="Lang F.B.F."/>
            <person name="Roger A.J."/>
            <person name="Ruiz-Trillo I."/>
            <person name="Young S.K."/>
            <person name="Zeng Q."/>
            <person name="Gargeya S."/>
            <person name="Alvarado L."/>
            <person name="Berlin A."/>
            <person name="Chapman S.B."/>
            <person name="Chen Z."/>
            <person name="Freedman E."/>
            <person name="Gellesch M."/>
            <person name="Goldberg J."/>
            <person name="Griggs A."/>
            <person name="Gujja S."/>
            <person name="Heilman E."/>
            <person name="Heiman D."/>
            <person name="Howarth C."/>
            <person name="Mehta T."/>
            <person name="Neiman D."/>
            <person name="Pearson M."/>
            <person name="Roberts A."/>
            <person name="Saif S."/>
            <person name="Shea T."/>
            <person name="Shenoy N."/>
            <person name="Sisk P."/>
            <person name="Stolte C."/>
            <person name="Sykes S."/>
            <person name="White J."/>
            <person name="Yandava C."/>
            <person name="Haas B."/>
            <person name="Nusbaum C."/>
            <person name="Birren B."/>
        </authorList>
    </citation>
    <scope>NUCLEOTIDE SEQUENCE</scope>
    <source>
        <strain evidence="6">ATCC 30864</strain>
    </source>
</reference>
<dbReference type="Gene3D" id="3.30.1520.10">
    <property type="entry name" value="Phox-like domain"/>
    <property type="match status" value="1"/>
</dbReference>
<feature type="domain" description="PX" evidence="4">
    <location>
        <begin position="10"/>
        <end position="126"/>
    </location>
</feature>
<feature type="compositionally biased region" description="Low complexity" evidence="3">
    <location>
        <begin position="486"/>
        <end position="497"/>
    </location>
</feature>
<dbReference type="GO" id="GO:0045022">
    <property type="term" value="P:early endosome to late endosome transport"/>
    <property type="evidence" value="ECO:0007669"/>
    <property type="project" value="TreeGrafter"/>
</dbReference>
<dbReference type="SMART" id="SM00312">
    <property type="entry name" value="PX"/>
    <property type="match status" value="1"/>
</dbReference>
<feature type="region of interest" description="Disordered" evidence="3">
    <location>
        <begin position="471"/>
        <end position="517"/>
    </location>
</feature>
<dbReference type="PROSITE" id="PS50195">
    <property type="entry name" value="PX"/>
    <property type="match status" value="1"/>
</dbReference>
<dbReference type="AlphaFoldDB" id="A0A0D2X390"/>
<feature type="compositionally biased region" description="Polar residues" evidence="3">
    <location>
        <begin position="267"/>
        <end position="281"/>
    </location>
</feature>
<dbReference type="InterPro" id="IPR001683">
    <property type="entry name" value="PX_dom"/>
</dbReference>
<dbReference type="Proteomes" id="UP000008743">
    <property type="component" value="Unassembled WGS sequence"/>
</dbReference>
<dbReference type="GO" id="GO:0008333">
    <property type="term" value="P:endosome to lysosome transport"/>
    <property type="evidence" value="ECO:0007669"/>
    <property type="project" value="TreeGrafter"/>
</dbReference>
<comment type="subcellular location">
    <subcellularLocation>
        <location evidence="1">Cytoplasm</location>
    </subcellularLocation>
</comment>
<name>A0A0D2X390_CAPO3</name>
<feature type="compositionally biased region" description="Low complexity" evidence="3">
    <location>
        <begin position="202"/>
        <end position="234"/>
    </location>
</feature>
<dbReference type="SUPFAM" id="SSF64268">
    <property type="entry name" value="PX domain"/>
    <property type="match status" value="1"/>
</dbReference>
<sequence>MTATWSSTCASEIQAHVTGVRLVSGKNPHVVFVLEVTCGNRAWTALRRYSDFDDLYQELCSTFPARFIDDVRMPSKRLIKMHKFEPAFIASRQQGLDRFVQDLLANSVTSKSIAVRKFFSEDWMAAHGLLPEQANPLVDYEAAKAAKERSSAPPPKDSTAARDELERQQMKQAWLSLQQDQQRVLLTADNFRQLQDEERQQHQQSHSTLQQQPHQQPQSPPQQQQQQQQPQQQQQHHHQQQHSSLQHPQPSTANGGSSMSSPPSPVHRSNSNGSIFNTSRTPPARLTPFYPSQQPPPSQSIFKSLISGWLGESSKRSLLPPRCRIVGSRPVHNRVDVLRSDFDYERAFDGNGTPAKPDAWFRRAAWKKDMPSILEAIYPSRRQVIQRRQFLQDYQRTRFGRSASAPPEPLESLTGNPATPPPSSPLSRSFEENEGLRVRHSYSEASSVETIISPEQQALILLMQQQAERARQEEVLDAVLHEKQLHQQQQQQQQQQQPHHHAQEASPTPTQIADASS</sequence>
<organism evidence="5 6">
    <name type="scientific">Capsaspora owczarzaki (strain ATCC 30864)</name>
    <dbReference type="NCBI Taxonomy" id="595528"/>
    <lineage>
        <taxon>Eukaryota</taxon>
        <taxon>Filasterea</taxon>
        <taxon>Capsaspora</taxon>
    </lineage>
</organism>
<gene>
    <name evidence="5" type="ORF">CAOG_004612</name>
</gene>
<dbReference type="GO" id="GO:0005770">
    <property type="term" value="C:late endosome"/>
    <property type="evidence" value="ECO:0007669"/>
    <property type="project" value="TreeGrafter"/>
</dbReference>
<dbReference type="GO" id="GO:0006622">
    <property type="term" value="P:protein targeting to lysosome"/>
    <property type="evidence" value="ECO:0007669"/>
    <property type="project" value="TreeGrafter"/>
</dbReference>
<evidence type="ECO:0000313" key="6">
    <source>
        <dbReference type="Proteomes" id="UP000008743"/>
    </source>
</evidence>
<accession>A0A0D2X390</accession>
<evidence type="ECO:0000256" key="3">
    <source>
        <dbReference type="SAM" id="MobiDB-lite"/>
    </source>
</evidence>
<dbReference type="Pfam" id="PF00787">
    <property type="entry name" value="PX"/>
    <property type="match status" value="1"/>
</dbReference>
<evidence type="ECO:0000259" key="4">
    <source>
        <dbReference type="PROSITE" id="PS50195"/>
    </source>
</evidence>
<keyword evidence="6" id="KW-1185">Reference proteome</keyword>
<dbReference type="EMBL" id="KE346366">
    <property type="protein sequence ID" value="KJE93894.1"/>
    <property type="molecule type" value="Genomic_DNA"/>
</dbReference>
<proteinExistence type="predicted"/>
<feature type="region of interest" description="Disordered" evidence="3">
    <location>
        <begin position="196"/>
        <end position="299"/>
    </location>
</feature>